<dbReference type="RefSeq" id="WP_344216819.1">
    <property type="nucleotide sequence ID" value="NZ_BAAAOS010000031.1"/>
</dbReference>
<dbReference type="InterPro" id="IPR018905">
    <property type="entry name" value="A-galactase_NEW3"/>
</dbReference>
<dbReference type="Proteomes" id="UP001500393">
    <property type="component" value="Unassembled WGS sequence"/>
</dbReference>
<feature type="signal peptide" evidence="1">
    <location>
        <begin position="1"/>
        <end position="23"/>
    </location>
</feature>
<organism evidence="3 4">
    <name type="scientific">Kribbella sancticallisti</name>
    <dbReference type="NCBI Taxonomy" id="460087"/>
    <lineage>
        <taxon>Bacteria</taxon>
        <taxon>Bacillati</taxon>
        <taxon>Actinomycetota</taxon>
        <taxon>Actinomycetes</taxon>
        <taxon>Propionibacteriales</taxon>
        <taxon>Kribbellaceae</taxon>
        <taxon>Kribbella</taxon>
    </lineage>
</organism>
<sequence>MKKLALLVALAAALLVPQLPATAAANATAEGVEVTISEVDLAGPVIAAVDVTVTNKSTAKLSKLAVSFAGPVGWTVSPEIRTVKEAVKPGGSVTVAFQIRVPEQRPGFTIRTFTATATYSGGQTVGTRTQHSGTPLPNLAAAFNNVAVSNESHPTRGDFDGDGNSFSAQRLAEKGVTAGSTVTALGATFTWPGPVGTKDNAIAAGQTFAYSGQGSKLVLLGSGAGLSAAGLVKVWYSDGTSTTGSIGFPNWSFQDAGAHGATLVISTTGRNTPTGYANAEYQYRVFAHSIPLDPAKTVELITLPANGGMHVFGVAVA</sequence>
<reference evidence="3 4" key="1">
    <citation type="journal article" date="2019" name="Int. J. Syst. Evol. Microbiol.">
        <title>The Global Catalogue of Microorganisms (GCM) 10K type strain sequencing project: providing services to taxonomists for standard genome sequencing and annotation.</title>
        <authorList>
            <consortium name="The Broad Institute Genomics Platform"/>
            <consortium name="The Broad Institute Genome Sequencing Center for Infectious Disease"/>
            <person name="Wu L."/>
            <person name="Ma J."/>
        </authorList>
    </citation>
    <scope>NUCLEOTIDE SEQUENCE [LARGE SCALE GENOMIC DNA]</scope>
    <source>
        <strain evidence="3 4">JCM 14969</strain>
    </source>
</reference>
<name>A0ABN2DUZ7_9ACTN</name>
<feature type="chain" id="PRO_5046300570" description="Alpha-galactosidase NEW3 domain-containing protein" evidence="1">
    <location>
        <begin position="24"/>
        <end position="317"/>
    </location>
</feature>
<keyword evidence="4" id="KW-1185">Reference proteome</keyword>
<proteinExistence type="predicted"/>
<gene>
    <name evidence="3" type="ORF">GCM10009789_44390</name>
</gene>
<evidence type="ECO:0000313" key="4">
    <source>
        <dbReference type="Proteomes" id="UP001500393"/>
    </source>
</evidence>
<keyword evidence="1" id="KW-0732">Signal</keyword>
<comment type="caution">
    <text evidence="3">The sequence shown here is derived from an EMBL/GenBank/DDBJ whole genome shotgun (WGS) entry which is preliminary data.</text>
</comment>
<evidence type="ECO:0000256" key="1">
    <source>
        <dbReference type="SAM" id="SignalP"/>
    </source>
</evidence>
<accession>A0ABN2DUZ7</accession>
<protein>
    <recommendedName>
        <fullName evidence="2">Alpha-galactosidase NEW3 domain-containing protein</fullName>
    </recommendedName>
</protein>
<evidence type="ECO:0000259" key="2">
    <source>
        <dbReference type="Pfam" id="PF10633"/>
    </source>
</evidence>
<dbReference type="Pfam" id="PF10633">
    <property type="entry name" value="NPCBM_assoc"/>
    <property type="match status" value="1"/>
</dbReference>
<feature type="domain" description="Alpha-galactosidase NEW3" evidence="2">
    <location>
        <begin position="48"/>
        <end position="119"/>
    </location>
</feature>
<evidence type="ECO:0000313" key="3">
    <source>
        <dbReference type="EMBL" id="GAA1585943.1"/>
    </source>
</evidence>
<dbReference type="EMBL" id="BAAAOS010000031">
    <property type="protein sequence ID" value="GAA1585943.1"/>
    <property type="molecule type" value="Genomic_DNA"/>
</dbReference>